<keyword evidence="3" id="KW-1185">Reference proteome</keyword>
<organism evidence="2 3">
    <name type="scientific">Prevotella pectinovora</name>
    <dbReference type="NCBI Taxonomy" id="1602169"/>
    <lineage>
        <taxon>Bacteria</taxon>
        <taxon>Pseudomonadati</taxon>
        <taxon>Bacteroidota</taxon>
        <taxon>Bacteroidia</taxon>
        <taxon>Bacteroidales</taxon>
        <taxon>Prevotellaceae</taxon>
        <taxon>Prevotella</taxon>
    </lineage>
</organism>
<feature type="region of interest" description="Disordered" evidence="1">
    <location>
        <begin position="27"/>
        <end position="66"/>
    </location>
</feature>
<evidence type="ECO:0000313" key="3">
    <source>
        <dbReference type="Proteomes" id="UP000032046"/>
    </source>
</evidence>
<dbReference type="AlphaFoldDB" id="A0A0D0IWC3"/>
<proteinExistence type="predicted"/>
<protein>
    <submittedName>
        <fullName evidence="2">Uncharacterized protein</fullName>
    </submittedName>
</protein>
<sequence length="66" mass="7477">MKKNKYIKPATGVVNVQIYGKMLAGSHDNWADSKSHKKGLWDDDANEYDESANSNWAGYQKDSPSW</sequence>
<comment type="caution">
    <text evidence="2">The sequence shown here is derived from an EMBL/GenBank/DDBJ whole genome shotgun (WGS) entry which is preliminary data.</text>
</comment>
<gene>
    <name evidence="2" type="ORF">ST44_05825</name>
</gene>
<evidence type="ECO:0000313" key="2">
    <source>
        <dbReference type="EMBL" id="KIP62741.1"/>
    </source>
</evidence>
<evidence type="ECO:0000256" key="1">
    <source>
        <dbReference type="SAM" id="MobiDB-lite"/>
    </source>
</evidence>
<dbReference type="Proteomes" id="UP000032046">
    <property type="component" value="Unassembled WGS sequence"/>
</dbReference>
<accession>A0A0D0IWC3</accession>
<reference evidence="2 3" key="1">
    <citation type="submission" date="2015-01" db="EMBL/GenBank/DDBJ databases">
        <title>Comparative genomics of non-oral Prevotella species.</title>
        <authorList>
            <person name="Accetto T."/>
            <person name="Nograsek B."/>
            <person name="Avgustin G."/>
        </authorList>
    </citation>
    <scope>NUCLEOTIDE SEQUENCE [LARGE SCALE GENOMIC DNA]</scope>
    <source>
        <strain evidence="2 3">P5-119</strain>
    </source>
</reference>
<feature type="compositionally biased region" description="Polar residues" evidence="1">
    <location>
        <begin position="51"/>
        <end position="66"/>
    </location>
</feature>
<dbReference type="EMBL" id="JXQK01000051">
    <property type="protein sequence ID" value="KIP62741.1"/>
    <property type="molecule type" value="Genomic_DNA"/>
</dbReference>
<dbReference type="RefSeq" id="WP_042518871.1">
    <property type="nucleotide sequence ID" value="NZ_JAXJLY010000098.1"/>
</dbReference>
<name>A0A0D0IWC3_9BACT</name>